<keyword evidence="4 6" id="KW-1133">Transmembrane helix</keyword>
<dbReference type="PANTHER" id="PTHR30086">
    <property type="entry name" value="ARGININE EXPORTER PROTEIN ARGO"/>
    <property type="match status" value="1"/>
</dbReference>
<dbReference type="PANTHER" id="PTHR30086:SF20">
    <property type="entry name" value="ARGININE EXPORTER PROTEIN ARGO-RELATED"/>
    <property type="match status" value="1"/>
</dbReference>
<comment type="caution">
    <text evidence="7">The sequence shown here is derived from an EMBL/GenBank/DDBJ whole genome shotgun (WGS) entry which is preliminary data.</text>
</comment>
<feature type="transmembrane region" description="Helical" evidence="6">
    <location>
        <begin position="137"/>
        <end position="158"/>
    </location>
</feature>
<reference evidence="7 8" key="1">
    <citation type="submission" date="2016-09" db="EMBL/GenBank/DDBJ databases">
        <title>Pseudoalteromonas amylolytica sp. nov., isolated from the surface seawater.</title>
        <authorList>
            <person name="Wu Y.-H."/>
            <person name="Cheng H."/>
            <person name="Jin X.-B."/>
            <person name="Wang C.-S."/>
            <person name="Xu X.-W."/>
        </authorList>
    </citation>
    <scope>NUCLEOTIDE SEQUENCE [LARGE SCALE GENOMIC DNA]</scope>
    <source>
        <strain evidence="7 8">JW1</strain>
    </source>
</reference>
<evidence type="ECO:0000256" key="1">
    <source>
        <dbReference type="ARBA" id="ARBA00004651"/>
    </source>
</evidence>
<evidence type="ECO:0000313" key="8">
    <source>
        <dbReference type="Proteomes" id="UP000179786"/>
    </source>
</evidence>
<feature type="transmembrane region" description="Helical" evidence="6">
    <location>
        <begin position="42"/>
        <end position="64"/>
    </location>
</feature>
<feature type="transmembrane region" description="Helical" evidence="6">
    <location>
        <begin position="71"/>
        <end position="89"/>
    </location>
</feature>
<evidence type="ECO:0000256" key="3">
    <source>
        <dbReference type="ARBA" id="ARBA00022692"/>
    </source>
</evidence>
<dbReference type="Pfam" id="PF01810">
    <property type="entry name" value="LysE"/>
    <property type="match status" value="1"/>
</dbReference>
<dbReference type="InterPro" id="IPR001123">
    <property type="entry name" value="LeuE-type"/>
</dbReference>
<dbReference type="RefSeq" id="WP_070986028.1">
    <property type="nucleotide sequence ID" value="NZ_MKJU01000027.1"/>
</dbReference>
<evidence type="ECO:0000256" key="2">
    <source>
        <dbReference type="ARBA" id="ARBA00022475"/>
    </source>
</evidence>
<comment type="subcellular location">
    <subcellularLocation>
        <location evidence="1">Cell membrane</location>
        <topology evidence="1">Multi-pass membrane protein</topology>
    </subcellularLocation>
</comment>
<name>A0A1S1MUA9_9GAMM</name>
<sequence length="196" mass="20281">MEVVLSLALTTALLLGSPGPAPLALAGVGASFGFRQGSGFLAGILGGLLVVIAIVAAGLGTLFNAYPTIKIVCQLAAAGYLCFVAYRIATAEGGITSQTGQPPVFKDGFILNLINPKAYAAFLAIFSNNMLQTHSPLLNLLLTVTVCFLVAVIVDTLWMAAGAKLRVFFAKPKQAKRLRLVFASALVVSVMVAVVG</sequence>
<evidence type="ECO:0000256" key="6">
    <source>
        <dbReference type="SAM" id="Phobius"/>
    </source>
</evidence>
<feature type="transmembrane region" description="Helical" evidence="6">
    <location>
        <begin position="178"/>
        <end position="195"/>
    </location>
</feature>
<dbReference type="AlphaFoldDB" id="A0A1S1MUA9"/>
<dbReference type="GO" id="GO:0015171">
    <property type="term" value="F:amino acid transmembrane transporter activity"/>
    <property type="evidence" value="ECO:0007669"/>
    <property type="project" value="TreeGrafter"/>
</dbReference>
<evidence type="ECO:0000256" key="4">
    <source>
        <dbReference type="ARBA" id="ARBA00022989"/>
    </source>
</evidence>
<dbReference type="OrthoDB" id="9812084at2"/>
<evidence type="ECO:0000256" key="5">
    <source>
        <dbReference type="ARBA" id="ARBA00023136"/>
    </source>
</evidence>
<keyword evidence="2" id="KW-1003">Cell membrane</keyword>
<proteinExistence type="predicted"/>
<dbReference type="Proteomes" id="UP000179786">
    <property type="component" value="Unassembled WGS sequence"/>
</dbReference>
<gene>
    <name evidence="7" type="ORF">BET10_14900</name>
</gene>
<keyword evidence="3 6" id="KW-0812">Transmembrane</keyword>
<dbReference type="STRING" id="1859457.BET10_14900"/>
<keyword evidence="8" id="KW-1185">Reference proteome</keyword>
<dbReference type="EMBL" id="MKJU01000027">
    <property type="protein sequence ID" value="OHU90060.1"/>
    <property type="molecule type" value="Genomic_DNA"/>
</dbReference>
<dbReference type="GO" id="GO:0005886">
    <property type="term" value="C:plasma membrane"/>
    <property type="evidence" value="ECO:0007669"/>
    <property type="project" value="UniProtKB-SubCell"/>
</dbReference>
<protein>
    <submittedName>
        <fullName evidence="7">Lysine transporter LysE</fullName>
    </submittedName>
</protein>
<dbReference type="GO" id="GO:0033228">
    <property type="term" value="P:cysteine export across plasma membrane"/>
    <property type="evidence" value="ECO:0007669"/>
    <property type="project" value="TreeGrafter"/>
</dbReference>
<keyword evidence="5 6" id="KW-0472">Membrane</keyword>
<accession>A0A1S1MUA9</accession>
<organism evidence="7 8">
    <name type="scientific">Pseudoalteromonas amylolytica</name>
    <dbReference type="NCBI Taxonomy" id="1859457"/>
    <lineage>
        <taxon>Bacteria</taxon>
        <taxon>Pseudomonadati</taxon>
        <taxon>Pseudomonadota</taxon>
        <taxon>Gammaproteobacteria</taxon>
        <taxon>Alteromonadales</taxon>
        <taxon>Pseudoalteromonadaceae</taxon>
        <taxon>Pseudoalteromonas</taxon>
    </lineage>
</organism>
<evidence type="ECO:0000313" key="7">
    <source>
        <dbReference type="EMBL" id="OHU90060.1"/>
    </source>
</evidence>